<dbReference type="GO" id="GO:0005634">
    <property type="term" value="C:nucleus"/>
    <property type="evidence" value="ECO:0007669"/>
    <property type="project" value="TreeGrafter"/>
</dbReference>
<dbReference type="SUPFAM" id="SSF47370">
    <property type="entry name" value="Bromodomain"/>
    <property type="match status" value="1"/>
</dbReference>
<comment type="caution">
    <text evidence="4">The sequence shown here is derived from an EMBL/GenBank/DDBJ whole genome shotgun (WGS) entry which is preliminary data.</text>
</comment>
<keyword evidence="1 2" id="KW-0103">Bromodomain</keyword>
<dbReference type="RefSeq" id="XP_068351650.1">
    <property type="nucleotide sequence ID" value="XM_068510020.1"/>
</dbReference>
<evidence type="ECO:0000259" key="3">
    <source>
        <dbReference type="PROSITE" id="PS50014"/>
    </source>
</evidence>
<dbReference type="OrthoDB" id="21449at2759"/>
<evidence type="ECO:0000313" key="5">
    <source>
        <dbReference type="Proteomes" id="UP000179807"/>
    </source>
</evidence>
<dbReference type="PROSITE" id="PS50014">
    <property type="entry name" value="BROMODOMAIN_2"/>
    <property type="match status" value="1"/>
</dbReference>
<reference evidence="4" key="1">
    <citation type="submission" date="2016-10" db="EMBL/GenBank/DDBJ databases">
        <authorList>
            <person name="Benchimol M."/>
            <person name="Almeida L.G."/>
            <person name="Vasconcelos A.T."/>
            <person name="Perreira-Neves A."/>
            <person name="Rosa I.A."/>
            <person name="Tasca T."/>
            <person name="Bogo M.R."/>
            <person name="de Souza W."/>
        </authorList>
    </citation>
    <scope>NUCLEOTIDE SEQUENCE [LARGE SCALE GENOMIC DNA]</scope>
    <source>
        <strain evidence="4">K</strain>
    </source>
</reference>
<sequence length="161" mass="18380">MSALTQFDKDWCQRKLAELNKWALTTPFRYPVDPVRDGAERYLEIVTNPMDLNTMKKKLTDNVYKTVDEFVQDVHLISDNAIKFNGENSMYAFIATDMKTWIDEQYKQKATSIEDEWHRKLTDVVERLLDHVKNAPIHYRGEGAAALAQAATAMAAAPPSA</sequence>
<dbReference type="InterPro" id="IPR036427">
    <property type="entry name" value="Bromodomain-like_sf"/>
</dbReference>
<organism evidence="4 5">
    <name type="scientific">Tritrichomonas foetus</name>
    <dbReference type="NCBI Taxonomy" id="1144522"/>
    <lineage>
        <taxon>Eukaryota</taxon>
        <taxon>Metamonada</taxon>
        <taxon>Parabasalia</taxon>
        <taxon>Tritrichomonadida</taxon>
        <taxon>Tritrichomonadidae</taxon>
        <taxon>Tritrichomonas</taxon>
    </lineage>
</organism>
<protein>
    <submittedName>
        <fullName evidence="4">Bromodomain containing protein</fullName>
    </submittedName>
</protein>
<dbReference type="Gene3D" id="1.20.920.10">
    <property type="entry name" value="Bromodomain-like"/>
    <property type="match status" value="1"/>
</dbReference>
<dbReference type="GO" id="GO:0000785">
    <property type="term" value="C:chromatin"/>
    <property type="evidence" value="ECO:0007669"/>
    <property type="project" value="TreeGrafter"/>
</dbReference>
<evidence type="ECO:0000313" key="4">
    <source>
        <dbReference type="EMBL" id="OHS98513.1"/>
    </source>
</evidence>
<proteinExistence type="predicted"/>
<keyword evidence="5" id="KW-1185">Reference proteome</keyword>
<dbReference type="Pfam" id="PF00439">
    <property type="entry name" value="Bromodomain"/>
    <property type="match status" value="1"/>
</dbReference>
<dbReference type="InterPro" id="IPR050935">
    <property type="entry name" value="Bromo_chromatin_reader"/>
</dbReference>
<dbReference type="CDD" id="cd04369">
    <property type="entry name" value="Bromodomain"/>
    <property type="match status" value="1"/>
</dbReference>
<gene>
    <name evidence="4" type="ORF">TRFO_35043</name>
</gene>
<dbReference type="AlphaFoldDB" id="A0A1J4JIK1"/>
<dbReference type="Proteomes" id="UP000179807">
    <property type="component" value="Unassembled WGS sequence"/>
</dbReference>
<dbReference type="EMBL" id="MLAK01001050">
    <property type="protein sequence ID" value="OHS98513.1"/>
    <property type="molecule type" value="Genomic_DNA"/>
</dbReference>
<dbReference type="VEuPathDB" id="TrichDB:TRFO_35043"/>
<evidence type="ECO:0000256" key="2">
    <source>
        <dbReference type="PROSITE-ProRule" id="PRU00035"/>
    </source>
</evidence>
<accession>A0A1J4JIK1</accession>
<feature type="domain" description="Bromo" evidence="3">
    <location>
        <begin position="20"/>
        <end position="92"/>
    </location>
</feature>
<dbReference type="GO" id="GO:0006355">
    <property type="term" value="P:regulation of DNA-templated transcription"/>
    <property type="evidence" value="ECO:0007669"/>
    <property type="project" value="TreeGrafter"/>
</dbReference>
<evidence type="ECO:0000256" key="1">
    <source>
        <dbReference type="ARBA" id="ARBA00023117"/>
    </source>
</evidence>
<dbReference type="SMART" id="SM00297">
    <property type="entry name" value="BROMO"/>
    <property type="match status" value="1"/>
</dbReference>
<name>A0A1J4JIK1_9EUKA</name>
<dbReference type="PANTHER" id="PTHR22880">
    <property type="entry name" value="FALZ-RELATED BROMODOMAIN-CONTAINING PROTEINS"/>
    <property type="match status" value="1"/>
</dbReference>
<dbReference type="GeneID" id="94844724"/>
<dbReference type="InterPro" id="IPR001487">
    <property type="entry name" value="Bromodomain"/>
</dbReference>
<dbReference type="PRINTS" id="PR00503">
    <property type="entry name" value="BROMODOMAIN"/>
</dbReference>
<dbReference type="GO" id="GO:0006338">
    <property type="term" value="P:chromatin remodeling"/>
    <property type="evidence" value="ECO:0007669"/>
    <property type="project" value="TreeGrafter"/>
</dbReference>
<dbReference type="PANTHER" id="PTHR22880:SF225">
    <property type="entry name" value="BROMODOMAIN-CONTAINING PROTEIN BET-1-RELATED"/>
    <property type="match status" value="1"/>
</dbReference>